<dbReference type="Proteomes" id="UP001500575">
    <property type="component" value="Unassembled WGS sequence"/>
</dbReference>
<dbReference type="Pfam" id="PF12900">
    <property type="entry name" value="Pyridox_ox_2"/>
    <property type="match status" value="1"/>
</dbReference>
<gene>
    <name evidence="1" type="ORF">GCM10009843_16150</name>
</gene>
<evidence type="ECO:0000313" key="1">
    <source>
        <dbReference type="EMBL" id="GAA2121681.1"/>
    </source>
</evidence>
<organism evidence="1 2">
    <name type="scientific">Nocardioides bigeumensis</name>
    <dbReference type="NCBI Taxonomy" id="433657"/>
    <lineage>
        <taxon>Bacteria</taxon>
        <taxon>Bacillati</taxon>
        <taxon>Actinomycetota</taxon>
        <taxon>Actinomycetes</taxon>
        <taxon>Propionibacteriales</taxon>
        <taxon>Nocardioidaceae</taxon>
        <taxon>Nocardioides</taxon>
    </lineage>
</organism>
<accession>A0ABP5JRI6</accession>
<keyword evidence="2" id="KW-1185">Reference proteome</keyword>
<sequence>MDTWQSGRLVELDEDECWELLASRVVGRVAYDDGSGPVVLPLNYQAVDGRIRVRTAPHSVLGLRVRDRRVAFEVDDVDEFRSSGWSVLVRGRASIVDVDLHGRAEGPRTWVSGNRSLVLEIDADEVTGRRLMGS</sequence>
<protein>
    <submittedName>
        <fullName evidence="1">Pyridoxamine 5'-phosphate oxidase family protein</fullName>
    </submittedName>
</protein>
<proteinExistence type="predicted"/>
<dbReference type="InterPro" id="IPR024747">
    <property type="entry name" value="Pyridox_Oxase-rel"/>
</dbReference>
<reference evidence="2" key="1">
    <citation type="journal article" date="2019" name="Int. J. Syst. Evol. Microbiol.">
        <title>The Global Catalogue of Microorganisms (GCM) 10K type strain sequencing project: providing services to taxonomists for standard genome sequencing and annotation.</title>
        <authorList>
            <consortium name="The Broad Institute Genomics Platform"/>
            <consortium name="The Broad Institute Genome Sequencing Center for Infectious Disease"/>
            <person name="Wu L."/>
            <person name="Ma J."/>
        </authorList>
    </citation>
    <scope>NUCLEOTIDE SEQUENCE [LARGE SCALE GENOMIC DNA]</scope>
    <source>
        <strain evidence="2">JCM 16021</strain>
    </source>
</reference>
<dbReference type="RefSeq" id="WP_344303171.1">
    <property type="nucleotide sequence ID" value="NZ_BAAAQQ010000007.1"/>
</dbReference>
<dbReference type="SUPFAM" id="SSF50475">
    <property type="entry name" value="FMN-binding split barrel"/>
    <property type="match status" value="1"/>
</dbReference>
<name>A0ABP5JRI6_9ACTN</name>
<evidence type="ECO:0000313" key="2">
    <source>
        <dbReference type="Proteomes" id="UP001500575"/>
    </source>
</evidence>
<comment type="caution">
    <text evidence="1">The sequence shown here is derived from an EMBL/GenBank/DDBJ whole genome shotgun (WGS) entry which is preliminary data.</text>
</comment>
<dbReference type="Gene3D" id="2.30.110.10">
    <property type="entry name" value="Electron Transport, Fmn-binding Protein, Chain A"/>
    <property type="match status" value="1"/>
</dbReference>
<dbReference type="EMBL" id="BAAAQQ010000007">
    <property type="protein sequence ID" value="GAA2121681.1"/>
    <property type="molecule type" value="Genomic_DNA"/>
</dbReference>
<dbReference type="InterPro" id="IPR012349">
    <property type="entry name" value="Split_barrel_FMN-bd"/>
</dbReference>